<dbReference type="GO" id="GO:0005737">
    <property type="term" value="C:cytoplasm"/>
    <property type="evidence" value="ECO:0007669"/>
    <property type="project" value="TreeGrafter"/>
</dbReference>
<dbReference type="InterPro" id="IPR006680">
    <property type="entry name" value="Amidohydro-rel"/>
</dbReference>
<dbReference type="STRING" id="137246.A0A401SNB2"/>
<comment type="catalytic activity">
    <reaction evidence="1">
        <text>(S)-allantoin + H2O = allantoate + H(+)</text>
        <dbReference type="Rhea" id="RHEA:17029"/>
        <dbReference type="ChEBI" id="CHEBI:15377"/>
        <dbReference type="ChEBI" id="CHEBI:15378"/>
        <dbReference type="ChEBI" id="CHEBI:15678"/>
        <dbReference type="ChEBI" id="CHEBI:17536"/>
        <dbReference type="EC" id="3.5.2.5"/>
    </reaction>
</comment>
<evidence type="ECO:0000259" key="10">
    <source>
        <dbReference type="Pfam" id="PF01979"/>
    </source>
</evidence>
<dbReference type="PANTHER" id="PTHR43668:SF2">
    <property type="entry name" value="ALLANTOINASE"/>
    <property type="match status" value="1"/>
</dbReference>
<accession>A0A401SNB2</accession>
<protein>
    <recommendedName>
        <fullName evidence="6">allantoinase</fullName>
        <ecNumber evidence="6">3.5.2.5</ecNumber>
    </recommendedName>
</protein>
<dbReference type="OrthoDB" id="1924787at2759"/>
<evidence type="ECO:0000256" key="8">
    <source>
        <dbReference type="ARBA" id="ARBA00022801"/>
    </source>
</evidence>
<dbReference type="GO" id="GO:0008270">
    <property type="term" value="F:zinc ion binding"/>
    <property type="evidence" value="ECO:0007669"/>
    <property type="project" value="InterPro"/>
</dbReference>
<comment type="similarity">
    <text evidence="4">Belongs to the metallo-dependent hydrolases superfamily. Allantoinase family.</text>
</comment>
<dbReference type="EC" id="3.5.2.5" evidence="6"/>
<dbReference type="FunFam" id="3.20.20.140:FF:000032">
    <property type="entry name" value="Allantoinase Dal1"/>
    <property type="match status" value="1"/>
</dbReference>
<dbReference type="InterPro" id="IPR011059">
    <property type="entry name" value="Metal-dep_hydrolase_composite"/>
</dbReference>
<evidence type="ECO:0000256" key="2">
    <source>
        <dbReference type="ARBA" id="ARBA00001947"/>
    </source>
</evidence>
<evidence type="ECO:0000256" key="9">
    <source>
        <dbReference type="ARBA" id="ARBA00022833"/>
    </source>
</evidence>
<dbReference type="GO" id="GO:0006145">
    <property type="term" value="P:purine nucleobase catabolic process"/>
    <property type="evidence" value="ECO:0007669"/>
    <property type="project" value="TreeGrafter"/>
</dbReference>
<dbReference type="InterPro" id="IPR017593">
    <property type="entry name" value="Allantoinase"/>
</dbReference>
<dbReference type="Proteomes" id="UP000287033">
    <property type="component" value="Unassembled WGS sequence"/>
</dbReference>
<proteinExistence type="inferred from homology"/>
<evidence type="ECO:0000313" key="11">
    <source>
        <dbReference type="EMBL" id="GCC31883.1"/>
    </source>
</evidence>
<gene>
    <name evidence="11" type="ORF">chiPu_0010343</name>
</gene>
<evidence type="ECO:0000256" key="3">
    <source>
        <dbReference type="ARBA" id="ARBA00004968"/>
    </source>
</evidence>
<comment type="subunit">
    <text evidence="5">Homotetramer.</text>
</comment>
<dbReference type="AlphaFoldDB" id="A0A401SNB2"/>
<keyword evidence="7" id="KW-0479">Metal-binding</keyword>
<dbReference type="GO" id="GO:0050897">
    <property type="term" value="F:cobalt ion binding"/>
    <property type="evidence" value="ECO:0007669"/>
    <property type="project" value="InterPro"/>
</dbReference>
<organism evidence="11 12">
    <name type="scientific">Chiloscyllium punctatum</name>
    <name type="common">Brownbanded bambooshark</name>
    <name type="synonym">Hemiscyllium punctatum</name>
    <dbReference type="NCBI Taxonomy" id="137246"/>
    <lineage>
        <taxon>Eukaryota</taxon>
        <taxon>Metazoa</taxon>
        <taxon>Chordata</taxon>
        <taxon>Craniata</taxon>
        <taxon>Vertebrata</taxon>
        <taxon>Chondrichthyes</taxon>
        <taxon>Elasmobranchii</taxon>
        <taxon>Galeomorphii</taxon>
        <taxon>Galeoidea</taxon>
        <taxon>Orectolobiformes</taxon>
        <taxon>Hemiscylliidae</taxon>
        <taxon>Chiloscyllium</taxon>
    </lineage>
</organism>
<feature type="domain" description="Amidohydrolase-related" evidence="10">
    <location>
        <begin position="58"/>
        <end position="435"/>
    </location>
</feature>
<dbReference type="InterPro" id="IPR032466">
    <property type="entry name" value="Metal_Hydrolase"/>
</dbReference>
<evidence type="ECO:0000313" key="12">
    <source>
        <dbReference type="Proteomes" id="UP000287033"/>
    </source>
</evidence>
<evidence type="ECO:0000256" key="4">
    <source>
        <dbReference type="ARBA" id="ARBA00010368"/>
    </source>
</evidence>
<name>A0A401SNB2_CHIPU</name>
<dbReference type="GO" id="GO:0000256">
    <property type="term" value="P:allantoin catabolic process"/>
    <property type="evidence" value="ECO:0007669"/>
    <property type="project" value="UniProtKB-UniPathway"/>
</dbReference>
<dbReference type="GO" id="GO:0004038">
    <property type="term" value="F:allantoinase activity"/>
    <property type="evidence" value="ECO:0007669"/>
    <property type="project" value="UniProtKB-EC"/>
</dbReference>
<dbReference type="InterPro" id="IPR002195">
    <property type="entry name" value="Dihydroorotase_CS"/>
</dbReference>
<evidence type="ECO:0000256" key="6">
    <source>
        <dbReference type="ARBA" id="ARBA00012863"/>
    </source>
</evidence>
<comment type="cofactor">
    <cofactor evidence="2">
        <name>Zn(2+)</name>
        <dbReference type="ChEBI" id="CHEBI:29105"/>
    </cofactor>
</comment>
<dbReference type="NCBIfam" id="TIGR03178">
    <property type="entry name" value="allantoinase"/>
    <property type="match status" value="1"/>
</dbReference>
<evidence type="ECO:0000256" key="5">
    <source>
        <dbReference type="ARBA" id="ARBA00011881"/>
    </source>
</evidence>
<keyword evidence="12" id="KW-1185">Reference proteome</keyword>
<dbReference type="Gene3D" id="3.20.20.140">
    <property type="entry name" value="Metal-dependent hydrolases"/>
    <property type="match status" value="1"/>
</dbReference>
<keyword evidence="8" id="KW-0378">Hydrolase</keyword>
<dbReference type="OMA" id="SRLHVCH"/>
<dbReference type="PROSITE" id="PS00482">
    <property type="entry name" value="DIHYDROOROTASE_1"/>
    <property type="match status" value="1"/>
</dbReference>
<evidence type="ECO:0000256" key="1">
    <source>
        <dbReference type="ARBA" id="ARBA00001756"/>
    </source>
</evidence>
<dbReference type="SUPFAM" id="SSF51556">
    <property type="entry name" value="Metallo-dependent hydrolases"/>
    <property type="match status" value="1"/>
</dbReference>
<sequence>MEVGSEVSVVRSRKVVLDSGICPAHIFIEGGKIVDIVPEGVTAPQTTNQQILDVGDLVVMPGVVDSHVHVNEPGRTNWEGYWTATRAAAAGGITTIADMPLNSIPPTTTLENFQTKLHAARDKCFVDTVFWGGIVPGNQSALRPMIKAGVPGFKCFLIHSGVDEFPAVTEADLQPALAQLKGTGRVLLFHAERELEHVTPPLNNPRDYTTFLMTRPDEMEVEAIRIVIKLCLQYRVHCHIVHLSTAEALPIINEARRAGAMLTVETTHHYLSLAAEDILHGATHYKCCPPIRTRSNQEQLWSALKAGKIDMVVSDHSPCTADLKLLQSGDFLKAWGGISSLQFGLPLFWTSARQRGFTLQDVVNLMCKNTARLCGLENRKGSLVVGKDADLVIWDPDREFEVRDTSIHHKNKLTPYLGQKLQGDVFGTIVRGKIVYLQGKFSDKPLGEHILINNAQL</sequence>
<dbReference type="InterPro" id="IPR050138">
    <property type="entry name" value="DHOase/Allantoinase_Hydrolase"/>
</dbReference>
<dbReference type="SUPFAM" id="SSF51338">
    <property type="entry name" value="Composite domain of metallo-dependent hydrolases"/>
    <property type="match status" value="1"/>
</dbReference>
<keyword evidence="9" id="KW-0862">Zinc</keyword>
<comment type="caution">
    <text evidence="11">The sequence shown here is derived from an EMBL/GenBank/DDBJ whole genome shotgun (WGS) entry which is preliminary data.</text>
</comment>
<dbReference type="EMBL" id="BEZZ01000396">
    <property type="protein sequence ID" value="GCC31883.1"/>
    <property type="molecule type" value="Genomic_DNA"/>
</dbReference>
<comment type="pathway">
    <text evidence="3">Nitrogen metabolism; (S)-allantoin degradation; allantoate from (S)-allantoin: step 1/1.</text>
</comment>
<reference evidence="11 12" key="1">
    <citation type="journal article" date="2018" name="Nat. Ecol. Evol.">
        <title>Shark genomes provide insights into elasmobranch evolution and the origin of vertebrates.</title>
        <authorList>
            <person name="Hara Y"/>
            <person name="Yamaguchi K"/>
            <person name="Onimaru K"/>
            <person name="Kadota M"/>
            <person name="Koyanagi M"/>
            <person name="Keeley SD"/>
            <person name="Tatsumi K"/>
            <person name="Tanaka K"/>
            <person name="Motone F"/>
            <person name="Kageyama Y"/>
            <person name="Nozu R"/>
            <person name="Adachi N"/>
            <person name="Nishimura O"/>
            <person name="Nakagawa R"/>
            <person name="Tanegashima C"/>
            <person name="Kiyatake I"/>
            <person name="Matsumoto R"/>
            <person name="Murakumo K"/>
            <person name="Nishida K"/>
            <person name="Terakita A"/>
            <person name="Kuratani S"/>
            <person name="Sato K"/>
            <person name="Hyodo S Kuraku.S."/>
        </authorList>
    </citation>
    <scope>NUCLEOTIDE SEQUENCE [LARGE SCALE GENOMIC DNA]</scope>
</reference>
<dbReference type="Pfam" id="PF01979">
    <property type="entry name" value="Amidohydro_1"/>
    <property type="match status" value="1"/>
</dbReference>
<dbReference type="PANTHER" id="PTHR43668">
    <property type="entry name" value="ALLANTOINASE"/>
    <property type="match status" value="1"/>
</dbReference>
<dbReference type="UniPathway" id="UPA00395">
    <property type="reaction ID" value="UER00653"/>
</dbReference>
<evidence type="ECO:0000256" key="7">
    <source>
        <dbReference type="ARBA" id="ARBA00022723"/>
    </source>
</evidence>